<dbReference type="InterPro" id="IPR017441">
    <property type="entry name" value="Protein_kinase_ATP_BS"/>
</dbReference>
<keyword evidence="9" id="KW-0418">Kinase</keyword>
<evidence type="ECO:0000313" key="18">
    <source>
        <dbReference type="WBParaSite" id="nRc.2.0.1.t19504-RA"/>
    </source>
</evidence>
<evidence type="ECO:0000256" key="5">
    <source>
        <dbReference type="ARBA" id="ARBA00022679"/>
    </source>
</evidence>
<dbReference type="GO" id="GO:0004675">
    <property type="term" value="F:transmembrane receptor protein serine/threonine kinase activity"/>
    <property type="evidence" value="ECO:0007669"/>
    <property type="project" value="UniProtKB-EC"/>
</dbReference>
<reference evidence="18" key="1">
    <citation type="submission" date="2022-11" db="UniProtKB">
        <authorList>
            <consortium name="WormBaseParasite"/>
        </authorList>
    </citation>
    <scope>IDENTIFICATION</scope>
</reference>
<comment type="similarity">
    <text evidence="2">Belongs to the protein kinase superfamily. TKL Ser/Thr protein kinase family. TGFB receptor subfamily.</text>
</comment>
<keyword evidence="10 14" id="KW-0067">ATP-binding</keyword>
<dbReference type="Pfam" id="PF00069">
    <property type="entry name" value="Pkinase"/>
    <property type="match status" value="1"/>
</dbReference>
<keyword evidence="4" id="KW-0723">Serine/threonine-protein kinase</keyword>
<keyword evidence="17" id="KW-1185">Reference proteome</keyword>
<dbReference type="PROSITE" id="PS00107">
    <property type="entry name" value="PROTEIN_KINASE_ATP"/>
    <property type="match status" value="1"/>
</dbReference>
<keyword evidence="11 15" id="KW-1133">Transmembrane helix</keyword>
<dbReference type="InterPro" id="IPR011009">
    <property type="entry name" value="Kinase-like_dom_sf"/>
</dbReference>
<dbReference type="PANTHER" id="PTHR23255:SF72">
    <property type="entry name" value="RECEPTOR PROTEIN SERINE_THREONINE KINASE"/>
    <property type="match status" value="1"/>
</dbReference>
<dbReference type="Gene3D" id="3.30.200.20">
    <property type="entry name" value="Phosphorylase Kinase, domain 1"/>
    <property type="match status" value="1"/>
</dbReference>
<evidence type="ECO:0000256" key="3">
    <source>
        <dbReference type="ARBA" id="ARBA00012401"/>
    </source>
</evidence>
<keyword evidence="6 15" id="KW-0812">Transmembrane</keyword>
<evidence type="ECO:0000256" key="12">
    <source>
        <dbReference type="ARBA" id="ARBA00023136"/>
    </source>
</evidence>
<comment type="subcellular location">
    <subcellularLocation>
        <location evidence="1">Membrane</location>
        <topology evidence="1">Single-pass type I membrane protein</topology>
    </subcellularLocation>
</comment>
<keyword evidence="7" id="KW-0732">Signal</keyword>
<dbReference type="PROSITE" id="PS50011">
    <property type="entry name" value="PROTEIN_KINASE_DOM"/>
    <property type="match status" value="1"/>
</dbReference>
<dbReference type="WBParaSite" id="nRc.2.0.1.t19504-RA">
    <property type="protein sequence ID" value="nRc.2.0.1.t19504-RA"/>
    <property type="gene ID" value="nRc.2.0.1.g19504"/>
</dbReference>
<name>A0A915J089_ROMCU</name>
<evidence type="ECO:0000256" key="9">
    <source>
        <dbReference type="ARBA" id="ARBA00022777"/>
    </source>
</evidence>
<evidence type="ECO:0000256" key="4">
    <source>
        <dbReference type="ARBA" id="ARBA00022527"/>
    </source>
</evidence>
<dbReference type="Proteomes" id="UP000887565">
    <property type="component" value="Unplaced"/>
</dbReference>
<evidence type="ECO:0000256" key="13">
    <source>
        <dbReference type="ARBA" id="ARBA00023170"/>
    </source>
</evidence>
<evidence type="ECO:0000256" key="1">
    <source>
        <dbReference type="ARBA" id="ARBA00004479"/>
    </source>
</evidence>
<dbReference type="PANTHER" id="PTHR23255">
    <property type="entry name" value="TRANSFORMING GROWTH FACTOR-BETA RECEPTOR TYPE I AND II"/>
    <property type="match status" value="1"/>
</dbReference>
<dbReference type="EC" id="2.7.11.30" evidence="3"/>
<evidence type="ECO:0000259" key="16">
    <source>
        <dbReference type="PROSITE" id="PS50011"/>
    </source>
</evidence>
<evidence type="ECO:0000256" key="11">
    <source>
        <dbReference type="ARBA" id="ARBA00022989"/>
    </source>
</evidence>
<feature type="domain" description="Protein kinase" evidence="16">
    <location>
        <begin position="98"/>
        <end position="535"/>
    </location>
</feature>
<evidence type="ECO:0000256" key="10">
    <source>
        <dbReference type="ARBA" id="ARBA00022840"/>
    </source>
</evidence>
<keyword evidence="13" id="KW-0675">Receptor</keyword>
<keyword evidence="5" id="KW-0808">Transferase</keyword>
<dbReference type="SMART" id="SM00220">
    <property type="entry name" value="S_TKc"/>
    <property type="match status" value="1"/>
</dbReference>
<dbReference type="InterPro" id="IPR000333">
    <property type="entry name" value="TGFB_receptor"/>
</dbReference>
<keyword evidence="8 14" id="KW-0547">Nucleotide-binding</keyword>
<evidence type="ECO:0000256" key="2">
    <source>
        <dbReference type="ARBA" id="ARBA00009605"/>
    </source>
</evidence>
<dbReference type="Gene3D" id="1.10.510.10">
    <property type="entry name" value="Transferase(Phosphotransferase) domain 1"/>
    <property type="match status" value="1"/>
</dbReference>
<evidence type="ECO:0000256" key="14">
    <source>
        <dbReference type="PROSITE-ProRule" id="PRU10141"/>
    </source>
</evidence>
<dbReference type="GO" id="GO:0005886">
    <property type="term" value="C:plasma membrane"/>
    <property type="evidence" value="ECO:0007669"/>
    <property type="project" value="TreeGrafter"/>
</dbReference>
<dbReference type="GO" id="GO:0005524">
    <property type="term" value="F:ATP binding"/>
    <property type="evidence" value="ECO:0007669"/>
    <property type="project" value="UniProtKB-UniRule"/>
</dbReference>
<evidence type="ECO:0000256" key="6">
    <source>
        <dbReference type="ARBA" id="ARBA00022692"/>
    </source>
</evidence>
<feature type="binding site" evidence="14">
    <location>
        <position position="125"/>
    </location>
    <ligand>
        <name>ATP</name>
        <dbReference type="ChEBI" id="CHEBI:30616"/>
    </ligand>
</feature>
<evidence type="ECO:0000313" key="17">
    <source>
        <dbReference type="Proteomes" id="UP000887565"/>
    </source>
</evidence>
<dbReference type="InterPro" id="IPR000719">
    <property type="entry name" value="Prot_kinase_dom"/>
</dbReference>
<feature type="transmembrane region" description="Helical" evidence="15">
    <location>
        <begin position="31"/>
        <end position="53"/>
    </location>
</feature>
<organism evidence="17 18">
    <name type="scientific">Romanomermis culicivorax</name>
    <name type="common">Nematode worm</name>
    <dbReference type="NCBI Taxonomy" id="13658"/>
    <lineage>
        <taxon>Eukaryota</taxon>
        <taxon>Metazoa</taxon>
        <taxon>Ecdysozoa</taxon>
        <taxon>Nematoda</taxon>
        <taxon>Enoplea</taxon>
        <taxon>Dorylaimia</taxon>
        <taxon>Mermithida</taxon>
        <taxon>Mermithoidea</taxon>
        <taxon>Mermithidae</taxon>
        <taxon>Romanomermis</taxon>
    </lineage>
</organism>
<evidence type="ECO:0000256" key="8">
    <source>
        <dbReference type="ARBA" id="ARBA00022741"/>
    </source>
</evidence>
<sequence length="578" mass="66195">KYHYHAESSTKLPSTSTYSTSEEAFPSYNPALPIIAGVLVISVFVVIAIYIYYQIRVKKILANSISLESVKDHDEMLIPRLKNVLRERTAGDDIDINENRNKLLGGGSFGKVYLAEYRSQKVAVKVFERKAFKWFERERKIYSFTFMNHDLILRFLFAGKYSLLRYNKVIDSRDTHIIVTDFCEVGSLYKLLCDGQIFNVSKGLSLCTDLVNGVDYLHSGLESRYCHRPAIAHRDLKSSNIFVKKRGESHFTLVIGDFGFAITDCHLPKSENPSPDSSSAANDKNVISPATTSGNITALNGVCKEHKVNFVPDHTSTGFSNDMIIVGTVRYNPPELFLQTLKCNRFEAFKQADIYSMALILWEIRSRTLVENQALEISLFFIDLICYFTEDSYALPYINEEQNERRRVELENLRIAHAALIMRKRVQKLQTIVEQQCEDPNQNDAMLQNQLSASDTTSKLLAKREKMKRECKLVYNQRIFLKKFIAEIMGRPKFPANKNNKYLVRLERLICQCWLHNPESRPSAAYCKKEMYRLMAENSVNIPKSNLESSTSLNNVISFHNDRGSIKLSSEISLKTVP</sequence>
<proteinExistence type="inferred from homology"/>
<accession>A0A915J089</accession>
<dbReference type="AlphaFoldDB" id="A0A915J089"/>
<protein>
    <recommendedName>
        <fullName evidence="3">receptor protein serine/threonine kinase</fullName>
        <ecNumber evidence="3">2.7.11.30</ecNumber>
    </recommendedName>
</protein>
<dbReference type="InterPro" id="IPR008271">
    <property type="entry name" value="Ser/Thr_kinase_AS"/>
</dbReference>
<evidence type="ECO:0000256" key="7">
    <source>
        <dbReference type="ARBA" id="ARBA00022729"/>
    </source>
</evidence>
<dbReference type="SUPFAM" id="SSF56112">
    <property type="entry name" value="Protein kinase-like (PK-like)"/>
    <property type="match status" value="1"/>
</dbReference>
<dbReference type="PROSITE" id="PS00108">
    <property type="entry name" value="PROTEIN_KINASE_ST"/>
    <property type="match status" value="1"/>
</dbReference>
<keyword evidence="12 15" id="KW-0472">Membrane</keyword>
<evidence type="ECO:0000256" key="15">
    <source>
        <dbReference type="SAM" id="Phobius"/>
    </source>
</evidence>